<evidence type="ECO:0000256" key="2">
    <source>
        <dbReference type="SAM" id="Phobius"/>
    </source>
</evidence>
<feature type="region of interest" description="Disordered" evidence="1">
    <location>
        <begin position="1"/>
        <end position="29"/>
    </location>
</feature>
<keyword evidence="2" id="KW-0812">Transmembrane</keyword>
<proteinExistence type="predicted"/>
<keyword evidence="2" id="KW-0472">Membrane</keyword>
<name>M0BE71_9EURY</name>
<organism evidence="3 4">
    <name type="scientific">Halovivax asiaticus JCM 14624</name>
    <dbReference type="NCBI Taxonomy" id="1227490"/>
    <lineage>
        <taxon>Archaea</taxon>
        <taxon>Methanobacteriati</taxon>
        <taxon>Methanobacteriota</taxon>
        <taxon>Stenosarchaea group</taxon>
        <taxon>Halobacteria</taxon>
        <taxon>Halobacteriales</taxon>
        <taxon>Natrialbaceae</taxon>
        <taxon>Halovivax</taxon>
    </lineage>
</organism>
<comment type="caution">
    <text evidence="3">The sequence shown here is derived from an EMBL/GenBank/DDBJ whole genome shotgun (WGS) entry which is preliminary data.</text>
</comment>
<keyword evidence="2" id="KW-1133">Transmembrane helix</keyword>
<evidence type="ECO:0000313" key="4">
    <source>
        <dbReference type="Proteomes" id="UP000011560"/>
    </source>
</evidence>
<dbReference type="AlphaFoldDB" id="M0BE71"/>
<dbReference type="RefSeq" id="WP_007702834.1">
    <property type="nucleotide sequence ID" value="NZ_AOIQ01000018.1"/>
</dbReference>
<feature type="transmembrane region" description="Helical" evidence="2">
    <location>
        <begin position="62"/>
        <end position="82"/>
    </location>
</feature>
<evidence type="ECO:0000313" key="3">
    <source>
        <dbReference type="EMBL" id="ELZ09125.1"/>
    </source>
</evidence>
<dbReference type="EMBL" id="AOIQ01000018">
    <property type="protein sequence ID" value="ELZ09125.1"/>
    <property type="molecule type" value="Genomic_DNA"/>
</dbReference>
<protein>
    <submittedName>
        <fullName evidence="3">Uncharacterized protein</fullName>
    </submittedName>
</protein>
<gene>
    <name evidence="3" type="ORF">C479_12087</name>
</gene>
<keyword evidence="4" id="KW-1185">Reference proteome</keyword>
<reference evidence="3 4" key="1">
    <citation type="journal article" date="2014" name="PLoS Genet.">
        <title>Phylogenetically driven sequencing of extremely halophilic archaea reveals strategies for static and dynamic osmo-response.</title>
        <authorList>
            <person name="Becker E.A."/>
            <person name="Seitzer P.M."/>
            <person name="Tritt A."/>
            <person name="Larsen D."/>
            <person name="Krusor M."/>
            <person name="Yao A.I."/>
            <person name="Wu D."/>
            <person name="Madern D."/>
            <person name="Eisen J.A."/>
            <person name="Darling A.E."/>
            <person name="Facciotti M.T."/>
        </authorList>
    </citation>
    <scope>NUCLEOTIDE SEQUENCE [LARGE SCALE GENOMIC DNA]</scope>
    <source>
        <strain evidence="3 4">JCM 14624</strain>
    </source>
</reference>
<sequence length="122" mass="13666">MGNEEQLATDDEATSTQDSADESRPADEEWSVRYQRRLNELYRSDRFHEQVVGFWAKFVYEFAVKSVPVGLAVLAGLLARWLGLIGYGYASILSWGCGIAVSITFVGWCMSEGNRSKPPEHS</sequence>
<accession>M0BE71</accession>
<dbReference type="Proteomes" id="UP000011560">
    <property type="component" value="Unassembled WGS sequence"/>
</dbReference>
<evidence type="ECO:0000256" key="1">
    <source>
        <dbReference type="SAM" id="MobiDB-lite"/>
    </source>
</evidence>
<feature type="transmembrane region" description="Helical" evidence="2">
    <location>
        <begin position="88"/>
        <end position="110"/>
    </location>
</feature>
<dbReference type="OrthoDB" id="374971at2157"/>